<comment type="caution">
    <text evidence="1">The sequence shown here is derived from an EMBL/GenBank/DDBJ whole genome shotgun (WGS) entry which is preliminary data.</text>
</comment>
<sequence length="141" mass="15831">MVRHDALHDIDLSIRFKHGVYTILLFVSPMKPFSDVAEELLETLQERYPAGLPISARSKTALPESPQQIEFAVPKSPIDLSQGWTPLEVGEGDTPGGRGLKDNDVIAFAFKPADADDDYETTFEVDFPRLDDDEDDYMEED</sequence>
<dbReference type="EMBL" id="MU393471">
    <property type="protein sequence ID" value="KAI4865498.1"/>
    <property type="molecule type" value="Genomic_DNA"/>
</dbReference>
<evidence type="ECO:0000313" key="1">
    <source>
        <dbReference type="EMBL" id="KAI4865498.1"/>
    </source>
</evidence>
<reference evidence="1 2" key="1">
    <citation type="journal article" date="2022" name="New Phytol.">
        <title>Ecological generalism drives hyperdiversity of secondary metabolite gene clusters in xylarialean endophytes.</title>
        <authorList>
            <person name="Franco M.E.E."/>
            <person name="Wisecaver J.H."/>
            <person name="Arnold A.E."/>
            <person name="Ju Y.M."/>
            <person name="Slot J.C."/>
            <person name="Ahrendt S."/>
            <person name="Moore L.P."/>
            <person name="Eastman K.E."/>
            <person name="Scott K."/>
            <person name="Konkel Z."/>
            <person name="Mondo S.J."/>
            <person name="Kuo A."/>
            <person name="Hayes R.D."/>
            <person name="Haridas S."/>
            <person name="Andreopoulos B."/>
            <person name="Riley R."/>
            <person name="LaButti K."/>
            <person name="Pangilinan J."/>
            <person name="Lipzen A."/>
            <person name="Amirebrahimi M."/>
            <person name="Yan J."/>
            <person name="Adam C."/>
            <person name="Keymanesh K."/>
            <person name="Ng V."/>
            <person name="Louie K."/>
            <person name="Northen T."/>
            <person name="Drula E."/>
            <person name="Henrissat B."/>
            <person name="Hsieh H.M."/>
            <person name="Youens-Clark K."/>
            <person name="Lutzoni F."/>
            <person name="Miadlikowska J."/>
            <person name="Eastwood D.C."/>
            <person name="Hamelin R.C."/>
            <person name="Grigoriev I.V."/>
            <person name="U'Ren J.M."/>
        </authorList>
    </citation>
    <scope>NUCLEOTIDE SEQUENCE [LARGE SCALE GENOMIC DNA]</scope>
    <source>
        <strain evidence="1 2">CBS 119005</strain>
    </source>
</reference>
<dbReference type="Proteomes" id="UP001497700">
    <property type="component" value="Unassembled WGS sequence"/>
</dbReference>
<keyword evidence="2" id="KW-1185">Reference proteome</keyword>
<protein>
    <submittedName>
        <fullName evidence="1">Uncharacterized protein</fullName>
    </submittedName>
</protein>
<name>A0ACB9Z2P4_9PEZI</name>
<proteinExistence type="predicted"/>
<gene>
    <name evidence="1" type="ORF">F4820DRAFT_420183</name>
</gene>
<accession>A0ACB9Z2P4</accession>
<organism evidence="1 2">
    <name type="scientific">Hypoxylon rubiginosum</name>
    <dbReference type="NCBI Taxonomy" id="110542"/>
    <lineage>
        <taxon>Eukaryota</taxon>
        <taxon>Fungi</taxon>
        <taxon>Dikarya</taxon>
        <taxon>Ascomycota</taxon>
        <taxon>Pezizomycotina</taxon>
        <taxon>Sordariomycetes</taxon>
        <taxon>Xylariomycetidae</taxon>
        <taxon>Xylariales</taxon>
        <taxon>Hypoxylaceae</taxon>
        <taxon>Hypoxylon</taxon>
    </lineage>
</organism>
<evidence type="ECO:0000313" key="2">
    <source>
        <dbReference type="Proteomes" id="UP001497700"/>
    </source>
</evidence>